<keyword evidence="2 3" id="KW-0802">TPR repeat</keyword>
<dbReference type="OrthoDB" id="421075at2759"/>
<dbReference type="PROSITE" id="PS50005">
    <property type="entry name" value="TPR"/>
    <property type="match status" value="1"/>
</dbReference>
<dbReference type="EMBL" id="BDSP01000193">
    <property type="protein sequence ID" value="GAX22989.1"/>
    <property type="molecule type" value="Genomic_DNA"/>
</dbReference>
<evidence type="ECO:0000256" key="2">
    <source>
        <dbReference type="ARBA" id="ARBA00022803"/>
    </source>
</evidence>
<evidence type="ECO:0000256" key="3">
    <source>
        <dbReference type="PROSITE-ProRule" id="PRU00339"/>
    </source>
</evidence>
<keyword evidence="1" id="KW-0677">Repeat</keyword>
<dbReference type="PANTHER" id="PTHR15704">
    <property type="entry name" value="SUPERKILLER 3 PROTEIN-RELATED"/>
    <property type="match status" value="1"/>
</dbReference>
<protein>
    <submittedName>
        <fullName evidence="4">Superkiller protein 3</fullName>
    </submittedName>
</protein>
<keyword evidence="5" id="KW-1185">Reference proteome</keyword>
<proteinExistence type="predicted"/>
<organism evidence="4 5">
    <name type="scientific">Fistulifera solaris</name>
    <name type="common">Oleaginous diatom</name>
    <dbReference type="NCBI Taxonomy" id="1519565"/>
    <lineage>
        <taxon>Eukaryota</taxon>
        <taxon>Sar</taxon>
        <taxon>Stramenopiles</taxon>
        <taxon>Ochrophyta</taxon>
        <taxon>Bacillariophyta</taxon>
        <taxon>Bacillariophyceae</taxon>
        <taxon>Bacillariophycidae</taxon>
        <taxon>Naviculales</taxon>
        <taxon>Naviculaceae</taxon>
        <taxon>Fistulifera</taxon>
    </lineage>
</organism>
<sequence length="1546" mass="170678">MAASAPSIKAYLEEIKKDFLDHDGKQFTDYILCLICLEVLQRGVIVPIAQDPSKIVAAARDAAGKALLDQHSSIPKPVLAGSAVIAGRLAEAACRSYHANVLRDMSALKKDVQTAITRCGEVDEKRLAAILQIVLYQPVSETDTKVVQFLWILAEGYYYRAASFQPDAPPMWKRAWDVAVERHKTERRSDLWLNPEAPWEIMVPLEQLCRIASSKGNEARVAELSLIFAESALDVSQAPESNDSLGKMLREQFIAPYRSIVPGDRSEALQLASDALQKAANASAVEQFAWSVLDLRLHLELEENEIVETTKTLHTKAAHRGEKAITLETFRTVAQQQVLSATASDDLILTKAAHVRDKIFVVLLQTDTNEAISLRFRQACLLIGEKFCDRLTMRAKSIAISKKTSSEVMLQAWQEVLAFILPIFDFIRSQSTWSHTSGENERMAAVKLFLDSIMAEFKTMIENVVYLCPLAEWMSQGMLSENKVEPESHFDRVMLVLVRDILAVLHAEATADGIDKGESVVASSVGVKQRRLKRLEVSIACCTNMLALSGNFLGKTPRSLVDSAVNRLSRLPDDDPCTELEGSGILCLDFFICWWGLQRRPWMFCTLPESRTITKRARRAFNILQGSWGRPATLLERCLLELGEADAEGISFSGGLAMTAEAGYQRVQNEVKGLCNDTLKQLILAVSTAGQVAVRITQLPMAVLGAESVSSLVQNFRDSLHLCMKLLKDGASCKVHMWTDENEVHNSLEYQVAALRQFLANFLIKSGDGAAAAELLEAAVQDAPNDASAATALGTFRLRLMLGSKDSSAAETKAAHVQLMKAARLDSSQSDPFALLGYWYEKNGDKQRALGCYTKAALLDPSQPVAGRGLLRLAQADTLVSSIEQAVNTGSPLSGWAWRVIATRKAQDEGKDDLAILSYLNCLRCRDVDCPQNEPHGMFYSDPTKPYATSNEKSVVLGELANCYRRLGRFTASIRTFRVAVEEGGEHVLPSIYCGCGQVELELGLYEDANSNFKKAAQTADSTELAWAMYGQGVSYLALAQRDFHQEKFGSAFAMLNQGIEACGTAFQHLSISFSKLLGDLYTFGASLPSDFFVGFEEEKRNETECKLAFVAKGEAAFLRAIETHTNWEGEDKALLQASLLSDLATNKLLRAQILISTSYDTEKAKKLYEEAAEVFRHAIDIYPQYPAAWCGLGSSVFKSDPLLAQHAFCRSIDLENQFQDAYANLSFLYTENGALSQSANVSDALTQIADTPMMWINRALILEREVATEQSGSELELKLNRAADAYMASLQVERNPRAILGAAVTKRASLNGSKDYNKVEILYDSFCLSAEYHKGIRSDDTRAALLHKLLSWEMEGQKRCGQRNNASTNHSKHIEANIDKLGDGAFPTAYIKTIESFIKDRPTVEGNFVTYHLPNQSETSSSRKIVHNPTKGNLWLTLAEELISNTSGGNSREYHEAALIAADRAVHMMRSQLARSADSPLSSSRVNAQELSSALSLKYWLENITDGTSSSESPPSNHEALQMSLMMYPNNITAREAFNLQSAET</sequence>
<dbReference type="GO" id="GO:0006401">
    <property type="term" value="P:RNA catabolic process"/>
    <property type="evidence" value="ECO:0007669"/>
    <property type="project" value="InterPro"/>
</dbReference>
<dbReference type="SMART" id="SM00028">
    <property type="entry name" value="TPR"/>
    <property type="match status" value="4"/>
</dbReference>
<name>A0A1Z5K9P9_FISSO</name>
<dbReference type="InParanoid" id="A0A1Z5K9P9"/>
<dbReference type="Proteomes" id="UP000198406">
    <property type="component" value="Unassembled WGS sequence"/>
</dbReference>
<dbReference type="PANTHER" id="PTHR15704:SF7">
    <property type="entry name" value="SUPERKILLER COMPLEX PROTEIN 3"/>
    <property type="match status" value="1"/>
</dbReference>
<reference evidence="4 5" key="1">
    <citation type="journal article" date="2015" name="Plant Cell">
        <title>Oil accumulation by the oleaginous diatom Fistulifera solaris as revealed by the genome and transcriptome.</title>
        <authorList>
            <person name="Tanaka T."/>
            <person name="Maeda Y."/>
            <person name="Veluchamy A."/>
            <person name="Tanaka M."/>
            <person name="Abida H."/>
            <person name="Marechal E."/>
            <person name="Bowler C."/>
            <person name="Muto M."/>
            <person name="Sunaga Y."/>
            <person name="Tanaka M."/>
            <person name="Yoshino T."/>
            <person name="Taniguchi T."/>
            <person name="Fukuda Y."/>
            <person name="Nemoto M."/>
            <person name="Matsumoto M."/>
            <person name="Wong P.S."/>
            <person name="Aburatani S."/>
            <person name="Fujibuchi W."/>
        </authorList>
    </citation>
    <scope>NUCLEOTIDE SEQUENCE [LARGE SCALE GENOMIC DNA]</scope>
    <source>
        <strain evidence="4 5">JPCC DA0580</strain>
    </source>
</reference>
<evidence type="ECO:0000313" key="4">
    <source>
        <dbReference type="EMBL" id="GAX22989.1"/>
    </source>
</evidence>
<dbReference type="Gene3D" id="1.25.40.10">
    <property type="entry name" value="Tetratricopeptide repeat domain"/>
    <property type="match status" value="2"/>
</dbReference>
<dbReference type="SUPFAM" id="SSF48452">
    <property type="entry name" value="TPR-like"/>
    <property type="match status" value="1"/>
</dbReference>
<dbReference type="InterPro" id="IPR039226">
    <property type="entry name" value="Ski3/TTC37"/>
</dbReference>
<accession>A0A1Z5K9P9</accession>
<dbReference type="InterPro" id="IPR011990">
    <property type="entry name" value="TPR-like_helical_dom_sf"/>
</dbReference>
<dbReference type="SUPFAM" id="SSF81901">
    <property type="entry name" value="HCP-like"/>
    <property type="match status" value="1"/>
</dbReference>
<dbReference type="GO" id="GO:0055087">
    <property type="term" value="C:Ski complex"/>
    <property type="evidence" value="ECO:0007669"/>
    <property type="project" value="InterPro"/>
</dbReference>
<evidence type="ECO:0000256" key="1">
    <source>
        <dbReference type="ARBA" id="ARBA00022737"/>
    </source>
</evidence>
<dbReference type="InterPro" id="IPR019734">
    <property type="entry name" value="TPR_rpt"/>
</dbReference>
<gene>
    <name evidence="4" type="ORF">FisN_15Hh115</name>
</gene>
<feature type="repeat" description="TPR" evidence="3">
    <location>
        <begin position="830"/>
        <end position="863"/>
    </location>
</feature>
<comment type="caution">
    <text evidence="4">The sequence shown here is derived from an EMBL/GenBank/DDBJ whole genome shotgun (WGS) entry which is preliminary data.</text>
</comment>
<evidence type="ECO:0000313" key="5">
    <source>
        <dbReference type="Proteomes" id="UP000198406"/>
    </source>
</evidence>